<dbReference type="STRING" id="545697.HMPREF0216_00793"/>
<sequence length="205" mass="24469">MSSDLKEVKRLKEVLCRKKVSQIKKKYHKAEKKVCKKIFEDYNYKDYDFLLKSRFIEFRKRYFSKLYKNVNDLVNNYIGSLEGEMQEYIDEIERNRSFEVIALVKSILDRNCILWALFDDYIECKKKCICPEVISLIVCEEHKSAALNIFNVLGVRDNEGIYDINSVKIRLCFAFTIDDNMYNLTNDNIRYCPVEDEELPILKVY</sequence>
<name>L1QLI9_9CLOT</name>
<evidence type="ECO:0000313" key="1">
    <source>
        <dbReference type="EMBL" id="EKY28442.1"/>
    </source>
</evidence>
<reference evidence="1 2" key="1">
    <citation type="submission" date="2012-05" db="EMBL/GenBank/DDBJ databases">
        <authorList>
            <person name="Weinstock G."/>
            <person name="Sodergren E."/>
            <person name="Lobos E.A."/>
            <person name="Fulton L."/>
            <person name="Fulton R."/>
            <person name="Courtney L."/>
            <person name="Fronick C."/>
            <person name="O'Laughlin M."/>
            <person name="Godfrey J."/>
            <person name="Wilson R.M."/>
            <person name="Miner T."/>
            <person name="Farmer C."/>
            <person name="Delehaunty K."/>
            <person name="Cordes M."/>
            <person name="Minx P."/>
            <person name="Tomlinson C."/>
            <person name="Chen J."/>
            <person name="Wollam A."/>
            <person name="Pepin K.H."/>
            <person name="Bhonagiri V."/>
            <person name="Zhang X."/>
            <person name="Suruliraj S."/>
            <person name="Warren W."/>
            <person name="Mitreva M."/>
            <person name="Mardis E.R."/>
            <person name="Wilson R.K."/>
        </authorList>
    </citation>
    <scope>NUCLEOTIDE SEQUENCE [LARGE SCALE GENOMIC DNA]</scope>
    <source>
        <strain evidence="1 2">DSM 1785</strain>
    </source>
</reference>
<gene>
    <name evidence="1" type="ORF">HMPREF0216_00793</name>
</gene>
<dbReference type="eggNOG" id="ENOG5030GEU">
    <property type="taxonomic scope" value="Bacteria"/>
</dbReference>
<dbReference type="Proteomes" id="UP000010420">
    <property type="component" value="Unassembled WGS sequence"/>
</dbReference>
<keyword evidence="2" id="KW-1185">Reference proteome</keyword>
<accession>L1QLI9</accession>
<dbReference type="RefSeq" id="WP_005211258.1">
    <property type="nucleotide sequence ID" value="NZ_KB291616.1"/>
</dbReference>
<dbReference type="AlphaFoldDB" id="L1QLI9"/>
<evidence type="ECO:0000313" key="2">
    <source>
        <dbReference type="Proteomes" id="UP000010420"/>
    </source>
</evidence>
<dbReference type="EMBL" id="AMEZ01000024">
    <property type="protein sequence ID" value="EKY28442.1"/>
    <property type="molecule type" value="Genomic_DNA"/>
</dbReference>
<protein>
    <submittedName>
        <fullName evidence="1">Uncharacterized protein</fullName>
    </submittedName>
</protein>
<dbReference type="HOGENOM" id="CLU_1335595_0_0_9"/>
<organism evidence="1 2">
    <name type="scientific">Clostridium celatum DSM 1785</name>
    <dbReference type="NCBI Taxonomy" id="545697"/>
    <lineage>
        <taxon>Bacteria</taxon>
        <taxon>Bacillati</taxon>
        <taxon>Bacillota</taxon>
        <taxon>Clostridia</taxon>
        <taxon>Eubacteriales</taxon>
        <taxon>Clostridiaceae</taxon>
        <taxon>Clostridium</taxon>
    </lineage>
</organism>
<proteinExistence type="predicted"/>
<dbReference type="OrthoDB" id="1928670at2"/>
<comment type="caution">
    <text evidence="1">The sequence shown here is derived from an EMBL/GenBank/DDBJ whole genome shotgun (WGS) entry which is preliminary data.</text>
</comment>
<dbReference type="PATRIC" id="fig|545697.3.peg.780"/>